<keyword evidence="1" id="KW-0690">Ribosome biogenesis</keyword>
<dbReference type="Pfam" id="PF04327">
    <property type="entry name" value="Peptidase_Prp"/>
    <property type="match status" value="1"/>
</dbReference>
<evidence type="ECO:0000256" key="6">
    <source>
        <dbReference type="ARBA" id="ARBA00044538"/>
    </source>
</evidence>
<dbReference type="InterPro" id="IPR007422">
    <property type="entry name" value="Peptidase_Prp"/>
</dbReference>
<proteinExistence type="inferred from homology"/>
<reference evidence="7" key="1">
    <citation type="submission" date="2020-10" db="EMBL/GenBank/DDBJ databases">
        <authorList>
            <person name="Gilroy R."/>
        </authorList>
    </citation>
    <scope>NUCLEOTIDE SEQUENCE</scope>
    <source>
        <strain evidence="7">CHK147-3167</strain>
    </source>
</reference>
<dbReference type="SUPFAM" id="SSF118010">
    <property type="entry name" value="TM1457-like"/>
    <property type="match status" value="1"/>
</dbReference>
<evidence type="ECO:0000256" key="1">
    <source>
        <dbReference type="ARBA" id="ARBA00022517"/>
    </source>
</evidence>
<dbReference type="PANTHER" id="PTHR39178">
    <property type="entry name" value="HYPOTHETICAL RIBOSOME-ASSOCIATED PROTEIN"/>
    <property type="match status" value="1"/>
</dbReference>
<gene>
    <name evidence="7" type="ORF">IAB27_01040</name>
</gene>
<dbReference type="AlphaFoldDB" id="A0A9D0ZPT0"/>
<dbReference type="CDD" id="cd16332">
    <property type="entry name" value="Prp-like"/>
    <property type="match status" value="1"/>
</dbReference>
<dbReference type="EMBL" id="DVFV01000024">
    <property type="protein sequence ID" value="HIQ90201.1"/>
    <property type="molecule type" value="Genomic_DNA"/>
</dbReference>
<dbReference type="GO" id="GO:0008234">
    <property type="term" value="F:cysteine-type peptidase activity"/>
    <property type="evidence" value="ECO:0007669"/>
    <property type="project" value="UniProtKB-KW"/>
</dbReference>
<dbReference type="Gene3D" id="3.30.70.1490">
    <property type="entry name" value="Cysteine protease Prp"/>
    <property type="match status" value="1"/>
</dbReference>
<accession>A0A9D0ZPT0</accession>
<reference evidence="7" key="2">
    <citation type="journal article" date="2021" name="PeerJ">
        <title>Extensive microbial diversity within the chicken gut microbiome revealed by metagenomics and culture.</title>
        <authorList>
            <person name="Gilroy R."/>
            <person name="Ravi A."/>
            <person name="Getino M."/>
            <person name="Pursley I."/>
            <person name="Horton D.L."/>
            <person name="Alikhan N.F."/>
            <person name="Baker D."/>
            <person name="Gharbi K."/>
            <person name="Hall N."/>
            <person name="Watson M."/>
            <person name="Adriaenssens E.M."/>
            <person name="Foster-Nyarko E."/>
            <person name="Jarju S."/>
            <person name="Secka A."/>
            <person name="Antonio M."/>
            <person name="Oren A."/>
            <person name="Chaudhuri R.R."/>
            <person name="La Ragione R."/>
            <person name="Hildebrand F."/>
            <person name="Pallen M.J."/>
        </authorList>
    </citation>
    <scope>NUCLEOTIDE SEQUENCE</scope>
    <source>
        <strain evidence="7">CHK147-3167</strain>
    </source>
</reference>
<protein>
    <recommendedName>
        <fullName evidence="6">Ribosomal processing cysteine protease Prp</fullName>
    </recommendedName>
</protein>
<evidence type="ECO:0000313" key="7">
    <source>
        <dbReference type="EMBL" id="HIQ90201.1"/>
    </source>
</evidence>
<keyword evidence="3" id="KW-0378">Hydrolase</keyword>
<dbReference type="GO" id="GO:0006508">
    <property type="term" value="P:proteolysis"/>
    <property type="evidence" value="ECO:0007669"/>
    <property type="project" value="UniProtKB-KW"/>
</dbReference>
<evidence type="ECO:0000256" key="5">
    <source>
        <dbReference type="ARBA" id="ARBA00044503"/>
    </source>
</evidence>
<evidence type="ECO:0000313" key="8">
    <source>
        <dbReference type="Proteomes" id="UP000886786"/>
    </source>
</evidence>
<dbReference type="InterPro" id="IPR036764">
    <property type="entry name" value="Peptidase_Prp_sf"/>
</dbReference>
<keyword evidence="4" id="KW-0788">Thiol protease</keyword>
<evidence type="ECO:0000256" key="2">
    <source>
        <dbReference type="ARBA" id="ARBA00022670"/>
    </source>
</evidence>
<sequence>MIKVKVQSNRIEVSGHAMFADYGQDIVCAAASSIVITTVNGILSIDSKALSYEKTNDGLVINVLKDSLNVKKLISNMISLLKELSMQYKDNIQIYEEV</sequence>
<dbReference type="GO" id="GO:0042254">
    <property type="term" value="P:ribosome biogenesis"/>
    <property type="evidence" value="ECO:0007669"/>
    <property type="project" value="UniProtKB-KW"/>
</dbReference>
<organism evidence="7 8">
    <name type="scientific">Candidatus Coprosoma intestinipullorum</name>
    <dbReference type="NCBI Taxonomy" id="2840752"/>
    <lineage>
        <taxon>Bacteria</taxon>
        <taxon>Bacillati</taxon>
        <taxon>Bacillota</taxon>
        <taxon>Bacillota incertae sedis</taxon>
        <taxon>Candidatus Coprosoma</taxon>
    </lineage>
</organism>
<comment type="similarity">
    <text evidence="5">Belongs to the Prp family.</text>
</comment>
<name>A0A9D0ZPT0_9FIRM</name>
<dbReference type="Proteomes" id="UP000886786">
    <property type="component" value="Unassembled WGS sequence"/>
</dbReference>
<evidence type="ECO:0000256" key="3">
    <source>
        <dbReference type="ARBA" id="ARBA00022801"/>
    </source>
</evidence>
<keyword evidence="2 7" id="KW-0645">Protease</keyword>
<evidence type="ECO:0000256" key="4">
    <source>
        <dbReference type="ARBA" id="ARBA00022807"/>
    </source>
</evidence>
<comment type="caution">
    <text evidence="7">The sequence shown here is derived from an EMBL/GenBank/DDBJ whole genome shotgun (WGS) entry which is preliminary data.</text>
</comment>
<dbReference type="PANTHER" id="PTHR39178:SF1">
    <property type="entry name" value="RIBOSOMAL-PROCESSING CYSTEINE PROTEASE PRP"/>
    <property type="match status" value="1"/>
</dbReference>